<organism evidence="2">
    <name type="scientific">Prymnesium polylepis</name>
    <dbReference type="NCBI Taxonomy" id="72548"/>
    <lineage>
        <taxon>Eukaryota</taxon>
        <taxon>Haptista</taxon>
        <taxon>Haptophyta</taxon>
        <taxon>Prymnesiophyceae</taxon>
        <taxon>Prymnesiales</taxon>
        <taxon>Prymnesiaceae</taxon>
        <taxon>Prymnesium</taxon>
    </lineage>
</organism>
<reference evidence="2" key="1">
    <citation type="submission" date="2021-01" db="EMBL/GenBank/DDBJ databases">
        <authorList>
            <person name="Corre E."/>
            <person name="Pelletier E."/>
            <person name="Niang G."/>
            <person name="Scheremetjew M."/>
            <person name="Finn R."/>
            <person name="Kale V."/>
            <person name="Holt S."/>
            <person name="Cochrane G."/>
            <person name="Meng A."/>
            <person name="Brown T."/>
            <person name="Cohen L."/>
        </authorList>
    </citation>
    <scope>NUCLEOTIDE SEQUENCE</scope>
    <source>
        <strain evidence="2">UIO037</strain>
    </source>
</reference>
<sequence>MAFGTGRTSIESQAFALWDAWEPPEKRVAKSHQQPAPLKTWNTQTLKPSPSATSIQNSKELRESVEFKQEMNKIKQRQLRAQSARSARVLRESPIG</sequence>
<name>A0A7S4I5T8_9EUKA</name>
<protein>
    <submittedName>
        <fullName evidence="2">Uncharacterized protein</fullName>
    </submittedName>
</protein>
<evidence type="ECO:0000313" key="2">
    <source>
        <dbReference type="EMBL" id="CAE2219073.1"/>
    </source>
</evidence>
<feature type="compositionally biased region" description="Basic and acidic residues" evidence="1">
    <location>
        <begin position="59"/>
        <end position="73"/>
    </location>
</feature>
<gene>
    <name evidence="2" type="ORF">CPOL0286_LOCUS8469</name>
</gene>
<feature type="compositionally biased region" description="Polar residues" evidence="1">
    <location>
        <begin position="40"/>
        <end position="58"/>
    </location>
</feature>
<evidence type="ECO:0000256" key="1">
    <source>
        <dbReference type="SAM" id="MobiDB-lite"/>
    </source>
</evidence>
<feature type="region of interest" description="Disordered" evidence="1">
    <location>
        <begin position="26"/>
        <end position="96"/>
    </location>
</feature>
<dbReference type="EMBL" id="HBKO01018618">
    <property type="protein sequence ID" value="CAE2219073.1"/>
    <property type="molecule type" value="Transcribed_RNA"/>
</dbReference>
<accession>A0A7S4I5T8</accession>
<proteinExistence type="predicted"/>
<dbReference type="AlphaFoldDB" id="A0A7S4I5T8"/>